<gene>
    <name evidence="3" type="ORF">ACFFNX_00750</name>
</gene>
<evidence type="ECO:0000256" key="2">
    <source>
        <dbReference type="SAM" id="Phobius"/>
    </source>
</evidence>
<reference evidence="3 4" key="1">
    <citation type="submission" date="2024-09" db="EMBL/GenBank/DDBJ databases">
        <authorList>
            <person name="Sun Q."/>
            <person name="Mori K."/>
        </authorList>
    </citation>
    <scope>NUCLEOTIDE SEQUENCE [LARGE SCALE GENOMIC DNA]</scope>
    <source>
        <strain evidence="3 4">TBRC 0563</strain>
    </source>
</reference>
<comment type="caution">
    <text evidence="3">The sequence shown here is derived from an EMBL/GenBank/DDBJ whole genome shotgun (WGS) entry which is preliminary data.</text>
</comment>
<keyword evidence="2" id="KW-1133">Transmembrane helix</keyword>
<name>A0ABV5Y6T1_9ACTN</name>
<feature type="region of interest" description="Disordered" evidence="1">
    <location>
        <begin position="216"/>
        <end position="237"/>
    </location>
</feature>
<sequence>MDEMRMIRGFLEEPQPSAEVVAEGRRRLAEEPPRHRVRTRRRLWGGLTELGAAAAAIALAVGLTGGPASPKHDEPVRPLTARQVLLTAADKAEARPVGRYWHTHVISSEGYHVGRGDYMIFGARHEVDQWIARSMKDPDVFRSRFAAAVPQTAADRAAWKKAGSPSTWRVRSNGQPLTQSAKSEPWDLVRTPPAQKRAQKAEERAQRRLEAAFEKRCGKHCQPPPPPPTDKQREAMAGDPQALEKYLLRSAGGSGALLGAAGQFLLDPSSPQLRSAVFRVLAGEPGVRNLGTSRDSLGRPAIVLADRTTQNGNVYDSELLLDPATYVPLGTQLVLVQGNGGRRVAPSPGMPPAQSGGLETKGMKPGAIAHSEIYVTMGWTNTAYGG</sequence>
<feature type="compositionally biased region" description="Polar residues" evidence="1">
    <location>
        <begin position="164"/>
        <end position="182"/>
    </location>
</feature>
<dbReference type="Proteomes" id="UP001589627">
    <property type="component" value="Unassembled WGS sequence"/>
</dbReference>
<evidence type="ECO:0000256" key="1">
    <source>
        <dbReference type="SAM" id="MobiDB-lite"/>
    </source>
</evidence>
<feature type="transmembrane region" description="Helical" evidence="2">
    <location>
        <begin position="43"/>
        <end position="63"/>
    </location>
</feature>
<protein>
    <submittedName>
        <fullName evidence="3">Uncharacterized protein</fullName>
    </submittedName>
</protein>
<dbReference type="EMBL" id="JBHLZP010000002">
    <property type="protein sequence ID" value="MFB9830726.1"/>
    <property type="molecule type" value="Genomic_DNA"/>
</dbReference>
<keyword evidence="2" id="KW-0472">Membrane</keyword>
<proteinExistence type="predicted"/>
<evidence type="ECO:0000313" key="4">
    <source>
        <dbReference type="Proteomes" id="UP001589627"/>
    </source>
</evidence>
<evidence type="ECO:0000313" key="3">
    <source>
        <dbReference type="EMBL" id="MFB9830726.1"/>
    </source>
</evidence>
<organism evidence="3 4">
    <name type="scientific">Actinoallomurus acaciae</name>
    <dbReference type="NCBI Taxonomy" id="502577"/>
    <lineage>
        <taxon>Bacteria</taxon>
        <taxon>Bacillati</taxon>
        <taxon>Actinomycetota</taxon>
        <taxon>Actinomycetes</taxon>
        <taxon>Streptosporangiales</taxon>
        <taxon>Thermomonosporaceae</taxon>
        <taxon>Actinoallomurus</taxon>
    </lineage>
</organism>
<keyword evidence="4" id="KW-1185">Reference proteome</keyword>
<feature type="region of interest" description="Disordered" evidence="1">
    <location>
        <begin position="342"/>
        <end position="361"/>
    </location>
</feature>
<feature type="region of interest" description="Disordered" evidence="1">
    <location>
        <begin position="160"/>
        <end position="185"/>
    </location>
</feature>
<dbReference type="RefSeq" id="WP_378193392.1">
    <property type="nucleotide sequence ID" value="NZ_JBHLZP010000002.1"/>
</dbReference>
<keyword evidence="2" id="KW-0812">Transmembrane</keyword>
<accession>A0ABV5Y6T1</accession>